<proteinExistence type="predicted"/>
<dbReference type="AlphaFoldDB" id="A0A9R1LLT4"/>
<evidence type="ECO:0000313" key="1">
    <source>
        <dbReference type="EMBL" id="KAF7091208.1"/>
    </source>
</evidence>
<feature type="non-terminal residue" evidence="1">
    <location>
        <position position="137"/>
    </location>
</feature>
<dbReference type="Gramene" id="TraesCAD_scaffold_074341_01G000100.1">
    <property type="protein sequence ID" value="TraesCAD_scaffold_074341_01G000100.1"/>
    <property type="gene ID" value="TraesCAD_scaffold_074341_01G000100"/>
</dbReference>
<dbReference type="Gramene" id="TraesCLE_scaffold_085697_01G000500.1">
    <property type="protein sequence ID" value="TraesCLE_scaffold_085697_01G000500.1"/>
    <property type="gene ID" value="TraesCLE_scaffold_085697_01G000500"/>
</dbReference>
<organism evidence="1">
    <name type="scientific">Triticum aestivum</name>
    <name type="common">Wheat</name>
    <dbReference type="NCBI Taxonomy" id="4565"/>
    <lineage>
        <taxon>Eukaryota</taxon>
        <taxon>Viridiplantae</taxon>
        <taxon>Streptophyta</taxon>
        <taxon>Embryophyta</taxon>
        <taxon>Tracheophyta</taxon>
        <taxon>Spermatophyta</taxon>
        <taxon>Magnoliopsida</taxon>
        <taxon>Liliopsida</taxon>
        <taxon>Poales</taxon>
        <taxon>Poaceae</taxon>
        <taxon>BOP clade</taxon>
        <taxon>Pooideae</taxon>
        <taxon>Triticodae</taxon>
        <taxon>Triticeae</taxon>
        <taxon>Triticinae</taxon>
        <taxon>Triticum</taxon>
    </lineage>
</organism>
<accession>A0A9R1LLT4</accession>
<sequence length="137" mass="14433">MWAMRPYSQSWAATGTAFAGVEGVLAAPLGRHQRHHELPTGPAVHVDLQVVKRVAEQVGGAAVMLMQWSNRALCDQSVSAASSASSSTRHQIADLGLRAGGMSTAILWRASQALDHRRGGGLGVARVHVKGAHPEVV</sequence>
<dbReference type="Proteomes" id="UP000815260">
    <property type="component" value="Chromosome 6D"/>
</dbReference>
<gene>
    <name evidence="1" type="ORF">CFC21_093837</name>
</gene>
<dbReference type="Gramene" id="TraesROB_scaffold_083327_01G000500.1">
    <property type="protein sequence ID" value="TraesROB_scaffold_083327_01G000500.1"/>
    <property type="gene ID" value="TraesROB_scaffold_083327_01G000500"/>
</dbReference>
<reference evidence="1" key="1">
    <citation type="journal article" date="2017" name="Gigascience">
        <title>The first near-complete assembly of the hexaploid bread wheat genome, Triticum aestivum.</title>
        <authorList>
            <person name="Zimin A.V."/>
            <person name="Puiu D."/>
            <person name="Hall R."/>
            <person name="Kingan S."/>
            <person name="Clavijo B.J."/>
            <person name="Salzberg S.L."/>
        </authorList>
    </citation>
    <scope>NUCLEOTIDE SEQUENCE</scope>
    <source>
        <tissue evidence="1">Leaf</tissue>
    </source>
</reference>
<reference evidence="1" key="2">
    <citation type="submission" date="2020-03" db="EMBL/GenBank/DDBJ databases">
        <title>The second near-complete assembly of the hexaploid bread wheat (Triticum aestivum) genome.</title>
        <authorList>
            <person name="Zimin A.V."/>
            <person name="Puiu D."/>
            <person name="Shumante A."/>
            <person name="Alonge M."/>
            <person name="Salzberg S.L."/>
        </authorList>
    </citation>
    <scope>NUCLEOTIDE SEQUENCE</scope>
    <source>
        <tissue evidence="1">Leaf</tissue>
    </source>
</reference>
<comment type="caution">
    <text evidence="1">The sequence shown here is derived from an EMBL/GenBank/DDBJ whole genome shotgun (WGS) entry which is preliminary data.</text>
</comment>
<name>A0A9R1LLT4_WHEAT</name>
<protein>
    <submittedName>
        <fullName evidence="1">Uncharacterized protein</fullName>
    </submittedName>
</protein>
<dbReference type="Gramene" id="TraesWEE_scaffold_064241_01G000100.1">
    <property type="protein sequence ID" value="TraesWEE_scaffold_064241_01G000100.1"/>
    <property type="gene ID" value="TraesWEE_scaffold_064241_01G000100"/>
</dbReference>
<dbReference type="EMBL" id="CM022228">
    <property type="protein sequence ID" value="KAF7091208.1"/>
    <property type="molecule type" value="Genomic_DNA"/>
</dbReference>